<dbReference type="GO" id="GO:0015250">
    <property type="term" value="F:water channel activity"/>
    <property type="evidence" value="ECO:0007669"/>
    <property type="project" value="TreeGrafter"/>
</dbReference>
<dbReference type="InterPro" id="IPR034294">
    <property type="entry name" value="Aquaporin_transptr"/>
</dbReference>
<evidence type="ECO:0000256" key="8">
    <source>
        <dbReference type="SAM" id="Phobius"/>
    </source>
</evidence>
<evidence type="ECO:0000313" key="9">
    <source>
        <dbReference type="EMBL" id="VDK34411.1"/>
    </source>
</evidence>
<evidence type="ECO:0008006" key="11">
    <source>
        <dbReference type="Google" id="ProtNLM"/>
    </source>
</evidence>
<feature type="transmembrane region" description="Helical" evidence="8">
    <location>
        <begin position="46"/>
        <end position="63"/>
    </location>
</feature>
<dbReference type="PRINTS" id="PR00783">
    <property type="entry name" value="MINTRINSICP"/>
</dbReference>
<name>A0A3P6QRZ2_DIBLA</name>
<dbReference type="GO" id="GO:0016020">
    <property type="term" value="C:membrane"/>
    <property type="evidence" value="ECO:0007669"/>
    <property type="project" value="InterPro"/>
</dbReference>
<keyword evidence="4" id="KW-0677">Repeat</keyword>
<dbReference type="Pfam" id="PF00230">
    <property type="entry name" value="MIP"/>
    <property type="match status" value="1"/>
</dbReference>
<comment type="subcellular location">
    <subcellularLocation>
        <location evidence="1">Endomembrane system</location>
        <topology evidence="1">Multi-pass membrane protein</topology>
    </subcellularLocation>
</comment>
<evidence type="ECO:0000256" key="1">
    <source>
        <dbReference type="ARBA" id="ARBA00004127"/>
    </source>
</evidence>
<dbReference type="GO" id="GO:0019755">
    <property type="term" value="P:one-carbon compound transport"/>
    <property type="evidence" value="ECO:0007669"/>
    <property type="project" value="UniProtKB-ARBA"/>
</dbReference>
<gene>
    <name evidence="9" type="ORF">DILT_LOCUS581</name>
</gene>
<dbReference type="InterPro" id="IPR023271">
    <property type="entry name" value="Aquaporin-like"/>
</dbReference>
<comment type="similarity">
    <text evidence="7">Belongs to the MIP/aquaporin (TC 1.A.8) family.</text>
</comment>
<feature type="transmembrane region" description="Helical" evidence="8">
    <location>
        <begin position="194"/>
        <end position="215"/>
    </location>
</feature>
<keyword evidence="2 7" id="KW-0813">Transport</keyword>
<evidence type="ECO:0000313" key="10">
    <source>
        <dbReference type="Proteomes" id="UP000281553"/>
    </source>
</evidence>
<dbReference type="InterPro" id="IPR000425">
    <property type="entry name" value="MIP"/>
</dbReference>
<reference evidence="9 10" key="1">
    <citation type="submission" date="2018-11" db="EMBL/GenBank/DDBJ databases">
        <authorList>
            <consortium name="Pathogen Informatics"/>
        </authorList>
    </citation>
    <scope>NUCLEOTIDE SEQUENCE [LARGE SCALE GENOMIC DNA]</scope>
</reference>
<keyword evidence="5 8" id="KW-1133">Transmembrane helix</keyword>
<proteinExistence type="inferred from homology"/>
<dbReference type="GO" id="GO:0012505">
    <property type="term" value="C:endomembrane system"/>
    <property type="evidence" value="ECO:0007669"/>
    <property type="project" value="UniProtKB-SubCell"/>
</dbReference>
<evidence type="ECO:0000256" key="7">
    <source>
        <dbReference type="RuleBase" id="RU000477"/>
    </source>
</evidence>
<accession>A0A3P6QRZ2</accession>
<feature type="transmembrane region" description="Helical" evidence="8">
    <location>
        <begin position="169"/>
        <end position="187"/>
    </location>
</feature>
<keyword evidence="6 8" id="KW-0472">Membrane</keyword>
<organism evidence="9 10">
    <name type="scientific">Dibothriocephalus latus</name>
    <name type="common">Fish tapeworm</name>
    <name type="synonym">Diphyllobothrium latum</name>
    <dbReference type="NCBI Taxonomy" id="60516"/>
    <lineage>
        <taxon>Eukaryota</taxon>
        <taxon>Metazoa</taxon>
        <taxon>Spiralia</taxon>
        <taxon>Lophotrochozoa</taxon>
        <taxon>Platyhelminthes</taxon>
        <taxon>Cestoda</taxon>
        <taxon>Eucestoda</taxon>
        <taxon>Diphyllobothriidea</taxon>
        <taxon>Diphyllobothriidae</taxon>
        <taxon>Dibothriocephalus</taxon>
    </lineage>
</organism>
<dbReference type="PANTHER" id="PTHR45665:SF9">
    <property type="entry name" value="AQUAPORIN-8"/>
    <property type="match status" value="1"/>
</dbReference>
<evidence type="ECO:0000256" key="6">
    <source>
        <dbReference type="ARBA" id="ARBA00023136"/>
    </source>
</evidence>
<evidence type="ECO:0000256" key="3">
    <source>
        <dbReference type="ARBA" id="ARBA00022692"/>
    </source>
</evidence>
<dbReference type="Gene3D" id="1.20.1080.10">
    <property type="entry name" value="Glycerol uptake facilitator protein"/>
    <property type="match status" value="1"/>
</dbReference>
<dbReference type="SUPFAM" id="SSF81338">
    <property type="entry name" value="Aquaporin-like"/>
    <property type="match status" value="1"/>
</dbReference>
<keyword evidence="10" id="KW-1185">Reference proteome</keyword>
<keyword evidence="3 7" id="KW-0812">Transmembrane</keyword>
<protein>
    <recommendedName>
        <fullName evidence="11">Aquaporin</fullName>
    </recommendedName>
</protein>
<sequence length="217" mass="23407">MLRMHKVPEMTISNAWQIVRLCCSEVICTAILAFTIARSIENPPGPAAGFLFVPVSLFLGIWIGGPVSGGHINPVVTLVLCACRWVSFIYLPIYWLSQFVGVLVGMGLAHGFTLAMLNGTEPKNLTTDGLLGDFFWIHLAAETLTTTMFLLTVVSSADSKRPGNWTGSGFYTSLSVASMALIIGLFFDARIACFVNPIVPVGTAIVFGIKTGFWVSL</sequence>
<feature type="transmembrane region" description="Helical" evidence="8">
    <location>
        <begin position="21"/>
        <end position="40"/>
    </location>
</feature>
<dbReference type="Proteomes" id="UP000281553">
    <property type="component" value="Unassembled WGS sequence"/>
</dbReference>
<dbReference type="GO" id="GO:0005737">
    <property type="term" value="C:cytoplasm"/>
    <property type="evidence" value="ECO:0007669"/>
    <property type="project" value="UniProtKB-ARBA"/>
</dbReference>
<dbReference type="PANTHER" id="PTHR45665">
    <property type="entry name" value="AQUAPORIN-8"/>
    <property type="match status" value="1"/>
</dbReference>
<dbReference type="AlphaFoldDB" id="A0A3P6QRZ2"/>
<evidence type="ECO:0000256" key="2">
    <source>
        <dbReference type="ARBA" id="ARBA00022448"/>
    </source>
</evidence>
<evidence type="ECO:0000256" key="5">
    <source>
        <dbReference type="ARBA" id="ARBA00022989"/>
    </source>
</evidence>
<evidence type="ECO:0000256" key="4">
    <source>
        <dbReference type="ARBA" id="ARBA00022737"/>
    </source>
</evidence>
<dbReference type="OrthoDB" id="3222at2759"/>
<dbReference type="EMBL" id="UYRU01002576">
    <property type="protein sequence ID" value="VDK34411.1"/>
    <property type="molecule type" value="Genomic_DNA"/>
</dbReference>